<dbReference type="AlphaFoldDB" id="A0A336MGG0"/>
<evidence type="ECO:0000256" key="2">
    <source>
        <dbReference type="ARBA" id="ARBA00009037"/>
    </source>
</evidence>
<dbReference type="GO" id="GO:0001671">
    <property type="term" value="F:ATPase activator activity"/>
    <property type="evidence" value="ECO:0007669"/>
    <property type="project" value="TreeGrafter"/>
</dbReference>
<dbReference type="InterPro" id="IPR008388">
    <property type="entry name" value="Ac45_acc_su"/>
</dbReference>
<evidence type="ECO:0000256" key="1">
    <source>
        <dbReference type="ARBA" id="ARBA00004167"/>
    </source>
</evidence>
<evidence type="ECO:0000256" key="7">
    <source>
        <dbReference type="SAM" id="SignalP"/>
    </source>
</evidence>
<evidence type="ECO:0000256" key="6">
    <source>
        <dbReference type="SAM" id="Phobius"/>
    </source>
</evidence>
<dbReference type="PANTHER" id="PTHR12471:SF7">
    <property type="entry name" value="V-TYPE PROTON ATPASE SUBUNIT S1"/>
    <property type="match status" value="1"/>
</dbReference>
<dbReference type="EMBL" id="UFQS01000826">
    <property type="protein sequence ID" value="SSX07074.1"/>
    <property type="molecule type" value="Genomic_DNA"/>
</dbReference>
<sequence>MAKFAILLVSCLFCVTFVSGDNVPVLLFGKSLPFKVPALKTLQTTEFANLVNSQVSDETITVVFVEPKLSVEDLSHCKTNDGTTCFKELQGLEERSYIPSVSDAVNGLYDNLESNKATIDADDDILDAVEQGNKVIFVYLDLATENKDFESHDKIIASTFAKLSQKYKNIVAIYTGQESSLERHIRTRRQAETEKKNKTRKGEINKGEPKLCQHFIITAESVITKTKEAETAVDLEGCTSVLENKILSVTLNPSGLVMMFKQSAGTWSLAGAKKGTDMTYPGYVYANRGFAYRCGGNFTFSNGDETIKIKNFQFLPNFEKADVAEFTKDKYVHCEGFFSPGILAGLFVVFLFLFILAIGIGFIMDINTMDKFDDPKGKTITINARLLLKKKLLSLLRTLDAKEYELPEVLFNTYMLQPENVLLAMLVDPNKSARQIAINSIIMARNESNSPSVLRVFRKLTRRNINRVTVNALVIN</sequence>
<dbReference type="GO" id="GO:0030641">
    <property type="term" value="P:regulation of cellular pH"/>
    <property type="evidence" value="ECO:0007669"/>
    <property type="project" value="TreeGrafter"/>
</dbReference>
<feature type="domain" description="V-type proton ATPase subunit S1/VOA1 transmembrane" evidence="8">
    <location>
        <begin position="336"/>
        <end position="374"/>
    </location>
</feature>
<evidence type="ECO:0000313" key="10">
    <source>
        <dbReference type="EMBL" id="SSX27417.1"/>
    </source>
</evidence>
<dbReference type="InterPro" id="IPR046756">
    <property type="entry name" value="VAS1/VOA1_TM"/>
</dbReference>
<protein>
    <submittedName>
        <fullName evidence="10">CSON014515 protein</fullName>
    </submittedName>
</protein>
<dbReference type="PANTHER" id="PTHR12471">
    <property type="entry name" value="VACUOLAR ATP SYNTHASE SUBUNIT S1"/>
    <property type="match status" value="1"/>
</dbReference>
<feature type="transmembrane region" description="Helical" evidence="6">
    <location>
        <begin position="337"/>
        <end position="363"/>
    </location>
</feature>
<feature type="signal peptide" evidence="7">
    <location>
        <begin position="1"/>
        <end position="20"/>
    </location>
</feature>
<comment type="subcellular location">
    <subcellularLocation>
        <location evidence="1">Membrane</location>
        <topology evidence="1">Single-pass membrane protein</topology>
    </subcellularLocation>
</comment>
<accession>A0A336MGG0</accession>
<dbReference type="Pfam" id="PF20520">
    <property type="entry name" value="Ac45-VOA1_TM"/>
    <property type="match status" value="1"/>
</dbReference>
<reference evidence="9" key="1">
    <citation type="submission" date="2018-04" db="EMBL/GenBank/DDBJ databases">
        <authorList>
            <person name="Go L.Y."/>
            <person name="Mitchell J.A."/>
        </authorList>
    </citation>
    <scope>NUCLEOTIDE SEQUENCE</scope>
    <source>
        <tissue evidence="9">Whole organism</tissue>
    </source>
</reference>
<name>A0A336MGG0_CULSO</name>
<feature type="chain" id="PRO_5033778424" evidence="7">
    <location>
        <begin position="21"/>
        <end position="476"/>
    </location>
</feature>
<evidence type="ECO:0000256" key="4">
    <source>
        <dbReference type="ARBA" id="ARBA00022989"/>
    </source>
</evidence>
<keyword evidence="5 6" id="KW-0472">Membrane</keyword>
<dbReference type="GO" id="GO:0033176">
    <property type="term" value="C:proton-transporting V-type ATPase complex"/>
    <property type="evidence" value="ECO:0007669"/>
    <property type="project" value="TreeGrafter"/>
</dbReference>
<gene>
    <name evidence="10" type="primary">CSON014515</name>
</gene>
<comment type="similarity">
    <text evidence="2">Belongs to the vacuolar ATPase subunit S1 family.</text>
</comment>
<keyword evidence="3 6" id="KW-0812">Transmembrane</keyword>
<dbReference type="EMBL" id="UFQT01000826">
    <property type="protein sequence ID" value="SSX27417.1"/>
    <property type="molecule type" value="Genomic_DNA"/>
</dbReference>
<evidence type="ECO:0000313" key="9">
    <source>
        <dbReference type="EMBL" id="SSX07074.1"/>
    </source>
</evidence>
<keyword evidence="7" id="KW-0732">Signal</keyword>
<evidence type="ECO:0000259" key="8">
    <source>
        <dbReference type="Pfam" id="PF20520"/>
    </source>
</evidence>
<dbReference type="VEuPathDB" id="VectorBase:CSON014515"/>
<evidence type="ECO:0000256" key="5">
    <source>
        <dbReference type="ARBA" id="ARBA00023136"/>
    </source>
</evidence>
<evidence type="ECO:0000256" key="3">
    <source>
        <dbReference type="ARBA" id="ARBA00022692"/>
    </source>
</evidence>
<reference evidence="10" key="2">
    <citation type="submission" date="2018-07" db="EMBL/GenBank/DDBJ databases">
        <authorList>
            <person name="Quirk P.G."/>
            <person name="Krulwich T.A."/>
        </authorList>
    </citation>
    <scope>NUCLEOTIDE SEQUENCE</scope>
</reference>
<keyword evidence="4 6" id="KW-1133">Transmembrane helix</keyword>
<proteinExistence type="inferred from homology"/>
<organism evidence="10">
    <name type="scientific">Culicoides sonorensis</name>
    <name type="common">Biting midge</name>
    <dbReference type="NCBI Taxonomy" id="179676"/>
    <lineage>
        <taxon>Eukaryota</taxon>
        <taxon>Metazoa</taxon>
        <taxon>Ecdysozoa</taxon>
        <taxon>Arthropoda</taxon>
        <taxon>Hexapoda</taxon>
        <taxon>Insecta</taxon>
        <taxon>Pterygota</taxon>
        <taxon>Neoptera</taxon>
        <taxon>Endopterygota</taxon>
        <taxon>Diptera</taxon>
        <taxon>Nematocera</taxon>
        <taxon>Chironomoidea</taxon>
        <taxon>Ceratopogonidae</taxon>
        <taxon>Ceratopogoninae</taxon>
        <taxon>Culicoides</taxon>
        <taxon>Monoculicoides</taxon>
    </lineage>
</organism>